<name>A0AA38G383_TAXCH</name>
<gene>
    <name evidence="2" type="ORF">KI387_024103</name>
</gene>
<evidence type="ECO:0000259" key="1">
    <source>
        <dbReference type="PROSITE" id="PS51222"/>
    </source>
</evidence>
<feature type="non-terminal residue" evidence="2">
    <location>
        <position position="362"/>
    </location>
</feature>
<keyword evidence="3" id="KW-1185">Reference proteome</keyword>
<dbReference type="PANTHER" id="PTHR46444:SF9">
    <property type="entry name" value="DCD (DEVELOPMENT AND CELL DEATH) DOMAIN PROTEIN"/>
    <property type="match status" value="1"/>
</dbReference>
<dbReference type="EMBL" id="JAHRHJ020000005">
    <property type="protein sequence ID" value="KAH9315476.1"/>
    <property type="molecule type" value="Genomic_DNA"/>
</dbReference>
<evidence type="ECO:0000313" key="2">
    <source>
        <dbReference type="EMBL" id="KAH9315476.1"/>
    </source>
</evidence>
<dbReference type="PANTHER" id="PTHR46444">
    <property type="entry name" value="DCD (DEVELOPMENT AND CELL DEATH) DOMAIN PROTEIN-RELATED"/>
    <property type="match status" value="1"/>
</dbReference>
<comment type="caution">
    <text evidence="2">The sequence shown here is derived from an EMBL/GenBank/DDBJ whole genome shotgun (WGS) entry which is preliminary data.</text>
</comment>
<reference evidence="2 3" key="1">
    <citation type="journal article" date="2021" name="Nat. Plants">
        <title>The Taxus genome provides insights into paclitaxel biosynthesis.</title>
        <authorList>
            <person name="Xiong X."/>
            <person name="Gou J."/>
            <person name="Liao Q."/>
            <person name="Li Y."/>
            <person name="Zhou Q."/>
            <person name="Bi G."/>
            <person name="Li C."/>
            <person name="Du R."/>
            <person name="Wang X."/>
            <person name="Sun T."/>
            <person name="Guo L."/>
            <person name="Liang H."/>
            <person name="Lu P."/>
            <person name="Wu Y."/>
            <person name="Zhang Z."/>
            <person name="Ro D.K."/>
            <person name="Shang Y."/>
            <person name="Huang S."/>
            <person name="Yan J."/>
        </authorList>
    </citation>
    <scope>NUCLEOTIDE SEQUENCE [LARGE SCALE GENOMIC DNA]</scope>
    <source>
        <strain evidence="2">Ta-2019</strain>
    </source>
</reference>
<feature type="non-terminal residue" evidence="2">
    <location>
        <position position="1"/>
    </location>
</feature>
<dbReference type="Proteomes" id="UP000824469">
    <property type="component" value="Unassembled WGS sequence"/>
</dbReference>
<accession>A0AA38G383</accession>
<proteinExistence type="predicted"/>
<organism evidence="2 3">
    <name type="scientific">Taxus chinensis</name>
    <name type="common">Chinese yew</name>
    <name type="synonym">Taxus wallichiana var. chinensis</name>
    <dbReference type="NCBI Taxonomy" id="29808"/>
    <lineage>
        <taxon>Eukaryota</taxon>
        <taxon>Viridiplantae</taxon>
        <taxon>Streptophyta</taxon>
        <taxon>Embryophyta</taxon>
        <taxon>Tracheophyta</taxon>
        <taxon>Spermatophyta</taxon>
        <taxon>Pinopsida</taxon>
        <taxon>Pinidae</taxon>
        <taxon>Conifers II</taxon>
        <taxon>Cupressales</taxon>
        <taxon>Taxaceae</taxon>
        <taxon>Taxus</taxon>
    </lineage>
</organism>
<feature type="domain" description="DCD" evidence="1">
    <location>
        <begin position="104"/>
        <end position="234"/>
    </location>
</feature>
<evidence type="ECO:0000313" key="3">
    <source>
        <dbReference type="Proteomes" id="UP000824469"/>
    </source>
</evidence>
<dbReference type="PROSITE" id="PS51222">
    <property type="entry name" value="DCD"/>
    <property type="match status" value="1"/>
</dbReference>
<dbReference type="InterPro" id="IPR013989">
    <property type="entry name" value="Dev_and_cell_death_domain"/>
</dbReference>
<dbReference type="Pfam" id="PF10539">
    <property type="entry name" value="Dev_Cell_Death"/>
    <property type="match status" value="1"/>
</dbReference>
<dbReference type="AlphaFoldDB" id="A0AA38G383"/>
<protein>
    <recommendedName>
        <fullName evidence="1">DCD domain-containing protein</fullName>
    </recommendedName>
</protein>
<dbReference type="SMART" id="SM00767">
    <property type="entry name" value="DCD"/>
    <property type="match status" value="1"/>
</dbReference>
<sequence length="362" mass="42232">PLCFFGKHMLEPQPQEVRRYCDDTCDTREPDREFEGRIFMSNRRAKKECFGKHMLELQTQEVRRSKRTRGYENEEEGFGRGMHDPYARFGMDLDDRYDTRESDGDFEGMIFMSNRRTKKECFDLKLFGLPGSYASVVKHVRPGMKLFLFEYERRHMHGVFEATTSGSINIDENAFKQSGRSFPAQVRFRRVWECYPLSEEDFKEAIIENYRTTKEFDFDLSQDQVLKLLHLFALSRIEPQVHETHEYLEDGQDLFPGSDLQCETANLLQEVGRSMLSKEFGYKDSLPREGCYVRNTIYDISDADQKLASTRELVHNDLLSSGDYHAGQAICEGDCHAGQTVYDMSDVEQTHTLHSETDFTYA</sequence>